<accession>A0A4V6I6W0</accession>
<dbReference type="Proteomes" id="UP000003730">
    <property type="component" value="Unassembled WGS sequence"/>
</dbReference>
<keyword evidence="3" id="KW-1185">Reference proteome</keyword>
<dbReference type="EMBL" id="AFXZ01000002">
    <property type="protein sequence ID" value="TLG99058.1"/>
    <property type="molecule type" value="Genomic_DNA"/>
</dbReference>
<evidence type="ECO:0000313" key="2">
    <source>
        <dbReference type="EMBL" id="TLG99058.1"/>
    </source>
</evidence>
<protein>
    <submittedName>
        <fullName evidence="2">Uncharacterized protein</fullName>
    </submittedName>
</protein>
<gene>
    <name evidence="2" type="ORF">BZARG_03155</name>
</gene>
<organism evidence="2 3">
    <name type="scientific">Bizionia argentinensis JUB59</name>
    <dbReference type="NCBI Taxonomy" id="1046627"/>
    <lineage>
        <taxon>Bacteria</taxon>
        <taxon>Pseudomonadati</taxon>
        <taxon>Bacteroidota</taxon>
        <taxon>Flavobacteriia</taxon>
        <taxon>Flavobacteriales</taxon>
        <taxon>Flavobacteriaceae</taxon>
        <taxon>Bizionia</taxon>
    </lineage>
</organism>
<keyword evidence="1" id="KW-0472">Membrane</keyword>
<feature type="transmembrane region" description="Helical" evidence="1">
    <location>
        <begin position="20"/>
        <end position="40"/>
    </location>
</feature>
<evidence type="ECO:0000313" key="3">
    <source>
        <dbReference type="Proteomes" id="UP000003730"/>
    </source>
</evidence>
<reference evidence="2 3" key="1">
    <citation type="journal article" date="2008" name="Int. J. Syst. Evol. Microbiol.">
        <title>Bizionia argentinensis sp. nov., isolated from surface marine water in Antarctica.</title>
        <authorList>
            <person name="Bercovich A."/>
            <person name="Vazquez S.C."/>
            <person name="Yankilevich P."/>
            <person name="Coria S.H."/>
            <person name="Foti M."/>
            <person name="Hernandez E."/>
            <person name="Vidal A."/>
            <person name="Ruberto L."/>
            <person name="Melo C."/>
            <person name="Marenssi S."/>
            <person name="Criscuolo M."/>
            <person name="Memoli M."/>
            <person name="Arguelles M."/>
            <person name="Mac Cormack W.P."/>
        </authorList>
    </citation>
    <scope>NUCLEOTIDE SEQUENCE [LARGE SCALE GENOMIC DNA]</scope>
    <source>
        <strain evidence="2 3">JUB59</strain>
    </source>
</reference>
<name>A0A4V6I6W0_9FLAO</name>
<keyword evidence="1" id="KW-0812">Transmembrane</keyword>
<proteinExistence type="predicted"/>
<dbReference type="AlphaFoldDB" id="A0A4V6I6W0"/>
<comment type="caution">
    <text evidence="2">The sequence shown here is derived from an EMBL/GenBank/DDBJ whole genome shotgun (WGS) entry which is preliminary data.</text>
</comment>
<keyword evidence="1" id="KW-1133">Transmembrane helix</keyword>
<sequence length="80" mass="9547">MLRIQIIELIHSLFLIDQTSIVNILAIIVLFFLALLILVIRESFLLNKENERLSKSQTLKNKKSKLFYKDFREGHLYERN</sequence>
<evidence type="ECO:0000256" key="1">
    <source>
        <dbReference type="SAM" id="Phobius"/>
    </source>
</evidence>